<keyword evidence="1" id="KW-0812">Transmembrane</keyword>
<dbReference type="Proteomes" id="UP001595945">
    <property type="component" value="Unassembled WGS sequence"/>
</dbReference>
<reference evidence="2 3" key="1">
    <citation type="journal article" date="2019" name="Int. J. Syst. Evol. Microbiol.">
        <title>The Global Catalogue of Microorganisms (GCM) 10K type strain sequencing project: providing services to taxonomists for standard genome sequencing and annotation.</title>
        <authorList>
            <consortium name="The Broad Institute Genomics Platform"/>
            <consortium name="The Broad Institute Genome Sequencing Center for Infectious Disease"/>
            <person name="Wu L."/>
            <person name="Ma J."/>
        </authorList>
    </citation>
    <scope>NUCLEOTIDE SEQUENCE [LARGE SCALE GENOMIC DNA]</scope>
    <source>
        <strain evidence="2 3">XZYJ18</strain>
    </source>
</reference>
<feature type="transmembrane region" description="Helical" evidence="1">
    <location>
        <begin position="105"/>
        <end position="123"/>
    </location>
</feature>
<comment type="caution">
    <text evidence="2">The sequence shown here is derived from an EMBL/GenBank/DDBJ whole genome shotgun (WGS) entry which is preliminary data.</text>
</comment>
<organism evidence="2 3">
    <name type="scientific">Halorussus aquaticus</name>
    <dbReference type="NCBI Taxonomy" id="2953748"/>
    <lineage>
        <taxon>Archaea</taxon>
        <taxon>Methanobacteriati</taxon>
        <taxon>Methanobacteriota</taxon>
        <taxon>Stenosarchaea group</taxon>
        <taxon>Halobacteria</taxon>
        <taxon>Halobacteriales</taxon>
        <taxon>Haladaptataceae</taxon>
        <taxon>Halorussus</taxon>
    </lineage>
</organism>
<evidence type="ECO:0000256" key="1">
    <source>
        <dbReference type="SAM" id="Phobius"/>
    </source>
</evidence>
<feature type="transmembrane region" description="Helical" evidence="1">
    <location>
        <begin position="72"/>
        <end position="99"/>
    </location>
</feature>
<name>A0ABD5Q700_9EURY</name>
<keyword evidence="1" id="KW-0472">Membrane</keyword>
<evidence type="ECO:0000313" key="2">
    <source>
        <dbReference type="EMBL" id="MFC4826438.1"/>
    </source>
</evidence>
<feature type="transmembrane region" description="Helical" evidence="1">
    <location>
        <begin position="12"/>
        <end position="30"/>
    </location>
</feature>
<feature type="transmembrane region" description="Helical" evidence="1">
    <location>
        <begin position="130"/>
        <end position="148"/>
    </location>
</feature>
<dbReference type="GeneID" id="73046465"/>
<keyword evidence="3" id="KW-1185">Reference proteome</keyword>
<protein>
    <submittedName>
        <fullName evidence="2">Uncharacterized protein</fullName>
    </submittedName>
</protein>
<proteinExistence type="predicted"/>
<sequence length="157" mass="15800">MTAPANRERLRLLPAISAVAVAVALGAYAIGSPVGSRRLSTVALVAVLVGATIVSAASIATGREGVATAIGLLFFPAGLVGVALGPQLWIIGSLVLLSTTLDRSYVPYALLLFVGGLLALTVLTASGYRAVGAGLAVVVFAAAAYSTLTVRRRVEPA</sequence>
<keyword evidence="1" id="KW-1133">Transmembrane helix</keyword>
<dbReference type="EMBL" id="JBHSHT010000002">
    <property type="protein sequence ID" value="MFC4826438.1"/>
    <property type="molecule type" value="Genomic_DNA"/>
</dbReference>
<gene>
    <name evidence="2" type="ORF">ACFO9K_19455</name>
</gene>
<evidence type="ECO:0000313" key="3">
    <source>
        <dbReference type="Proteomes" id="UP001595945"/>
    </source>
</evidence>
<accession>A0ABD5Q700</accession>
<dbReference type="AlphaFoldDB" id="A0ABD5Q700"/>
<dbReference type="RefSeq" id="WP_254267963.1">
    <property type="nucleotide sequence ID" value="NZ_CP100400.1"/>
</dbReference>
<feature type="transmembrane region" description="Helical" evidence="1">
    <location>
        <begin position="42"/>
        <end position="60"/>
    </location>
</feature>